<gene>
    <name evidence="1" type="ORF">PVAP13_3NG079586</name>
</gene>
<protein>
    <submittedName>
        <fullName evidence="1">Uncharacterized protein</fullName>
    </submittedName>
</protein>
<name>A0A8T0UBL9_PANVG</name>
<dbReference type="AlphaFoldDB" id="A0A8T0UBL9"/>
<dbReference type="EMBL" id="CM029042">
    <property type="protein sequence ID" value="KAG2618436.1"/>
    <property type="molecule type" value="Genomic_DNA"/>
</dbReference>
<accession>A0A8T0UBL9</accession>
<organism evidence="1 2">
    <name type="scientific">Panicum virgatum</name>
    <name type="common">Blackwell switchgrass</name>
    <dbReference type="NCBI Taxonomy" id="38727"/>
    <lineage>
        <taxon>Eukaryota</taxon>
        <taxon>Viridiplantae</taxon>
        <taxon>Streptophyta</taxon>
        <taxon>Embryophyta</taxon>
        <taxon>Tracheophyta</taxon>
        <taxon>Spermatophyta</taxon>
        <taxon>Magnoliopsida</taxon>
        <taxon>Liliopsida</taxon>
        <taxon>Poales</taxon>
        <taxon>Poaceae</taxon>
        <taxon>PACMAD clade</taxon>
        <taxon>Panicoideae</taxon>
        <taxon>Panicodae</taxon>
        <taxon>Paniceae</taxon>
        <taxon>Panicinae</taxon>
        <taxon>Panicum</taxon>
        <taxon>Panicum sect. Hiantes</taxon>
    </lineage>
</organism>
<sequence length="98" mass="10915">MGQQLLPCIARKELGNSFPPLCGAPSHKNNLGGRTKTGAHSLAILIIWSGWKERNKRIFRWQEISIQALVGGIQDEVRNWCSAGDKLLRPLIVKPISE</sequence>
<dbReference type="Proteomes" id="UP000823388">
    <property type="component" value="Chromosome 3N"/>
</dbReference>
<keyword evidence="2" id="KW-1185">Reference proteome</keyword>
<proteinExistence type="predicted"/>
<comment type="caution">
    <text evidence="1">The sequence shown here is derived from an EMBL/GenBank/DDBJ whole genome shotgun (WGS) entry which is preliminary data.</text>
</comment>
<evidence type="ECO:0000313" key="2">
    <source>
        <dbReference type="Proteomes" id="UP000823388"/>
    </source>
</evidence>
<evidence type="ECO:0000313" key="1">
    <source>
        <dbReference type="EMBL" id="KAG2618436.1"/>
    </source>
</evidence>
<reference evidence="1" key="1">
    <citation type="submission" date="2020-05" db="EMBL/GenBank/DDBJ databases">
        <title>WGS assembly of Panicum virgatum.</title>
        <authorList>
            <person name="Lovell J.T."/>
            <person name="Jenkins J."/>
            <person name="Shu S."/>
            <person name="Juenger T.E."/>
            <person name="Schmutz J."/>
        </authorList>
    </citation>
    <scope>NUCLEOTIDE SEQUENCE</scope>
    <source>
        <strain evidence="1">AP13</strain>
    </source>
</reference>